<keyword evidence="2" id="KW-1185">Reference proteome</keyword>
<gene>
    <name evidence="1" type="ORF">ORAREDHAP_LOCUS23941</name>
</gene>
<reference evidence="2" key="1">
    <citation type="journal article" date="2020" name="Genome Biol.">
        <title>Gamete binning: chromosome-level and haplotype-resolved genome assembly enabled by high-throughput single-cell sequencing of gamete genomes.</title>
        <authorList>
            <person name="Campoy J.A."/>
            <person name="Sun H."/>
            <person name="Goel M."/>
            <person name="Jiao W.-B."/>
            <person name="Folz-Donahue K."/>
            <person name="Wang N."/>
            <person name="Rubio M."/>
            <person name="Liu C."/>
            <person name="Kukat C."/>
            <person name="Ruiz D."/>
            <person name="Huettel B."/>
            <person name="Schneeberger K."/>
        </authorList>
    </citation>
    <scope>NUCLEOTIDE SEQUENCE [LARGE SCALE GENOMIC DNA]</scope>
    <source>
        <strain evidence="2">cv. Rojo Pasion</strain>
    </source>
</reference>
<dbReference type="AlphaFoldDB" id="A0A6J5WZM6"/>
<accession>A0A6J5WZM6</accession>
<protein>
    <submittedName>
        <fullName evidence="1">Uncharacterized protein</fullName>
    </submittedName>
</protein>
<organism evidence="1 2">
    <name type="scientific">Prunus armeniaca</name>
    <name type="common">Apricot</name>
    <name type="synonym">Armeniaca vulgaris</name>
    <dbReference type="NCBI Taxonomy" id="36596"/>
    <lineage>
        <taxon>Eukaryota</taxon>
        <taxon>Viridiplantae</taxon>
        <taxon>Streptophyta</taxon>
        <taxon>Embryophyta</taxon>
        <taxon>Tracheophyta</taxon>
        <taxon>Spermatophyta</taxon>
        <taxon>Magnoliopsida</taxon>
        <taxon>eudicotyledons</taxon>
        <taxon>Gunneridae</taxon>
        <taxon>Pentapetalae</taxon>
        <taxon>rosids</taxon>
        <taxon>fabids</taxon>
        <taxon>Rosales</taxon>
        <taxon>Rosaceae</taxon>
        <taxon>Amygdaloideae</taxon>
        <taxon>Amygdaleae</taxon>
        <taxon>Prunus</taxon>
    </lineage>
</organism>
<evidence type="ECO:0000313" key="2">
    <source>
        <dbReference type="Proteomes" id="UP000507245"/>
    </source>
</evidence>
<dbReference type="EMBL" id="CAEKKB010000003">
    <property type="protein sequence ID" value="CAB4305843.1"/>
    <property type="molecule type" value="Genomic_DNA"/>
</dbReference>
<name>A0A6J5WZM6_PRUAR</name>
<sequence length="96" mass="10889">MRCQVSESQASSLAVESLTREEMASYIGCCCNYYWNAMQCSAGGEIIIMKGEERKGEERKGEGNPWMDGWTMVWSICYDSMECGKWAFDVSDDDLI</sequence>
<evidence type="ECO:0000313" key="1">
    <source>
        <dbReference type="EMBL" id="CAB4305843.1"/>
    </source>
</evidence>
<dbReference type="Proteomes" id="UP000507245">
    <property type="component" value="Unassembled WGS sequence"/>
</dbReference>
<proteinExistence type="predicted"/>